<sequence length="132" mass="15152">MGVVEVGMGMGVMGNVMVGSEGERGTESEKYKKRARRLEFKVRMMLDDEGASVIATLELIDSLQRLGLGYRFEKEIVRTLAKINSEGLEENLHATALRFRLLRQHGFEMYLRVIQITKVAPLHVCKRMFRDY</sequence>
<dbReference type="InterPro" id="IPR001906">
    <property type="entry name" value="Terpene_synth_N"/>
</dbReference>
<dbReference type="EMBL" id="JAVXUO010000922">
    <property type="protein sequence ID" value="KAK2987983.1"/>
    <property type="molecule type" value="Genomic_DNA"/>
</dbReference>
<evidence type="ECO:0000256" key="2">
    <source>
        <dbReference type="ARBA" id="ARBA00022842"/>
    </source>
</evidence>
<gene>
    <name evidence="4" type="ORF">RJ640_011246</name>
</gene>
<dbReference type="Gene3D" id="1.50.10.130">
    <property type="entry name" value="Terpene synthase, N-terminal domain"/>
    <property type="match status" value="1"/>
</dbReference>
<dbReference type="PANTHER" id="PTHR31225:SF252">
    <property type="entry name" value="TERPENE SYNTHASE 12-RELATED"/>
    <property type="match status" value="1"/>
</dbReference>
<evidence type="ECO:0000313" key="5">
    <source>
        <dbReference type="Proteomes" id="UP001187471"/>
    </source>
</evidence>
<evidence type="ECO:0000313" key="4">
    <source>
        <dbReference type="EMBL" id="KAK2987983.1"/>
    </source>
</evidence>
<comment type="cofactor">
    <cofactor evidence="1">
        <name>Mg(2+)</name>
        <dbReference type="ChEBI" id="CHEBI:18420"/>
    </cofactor>
</comment>
<dbReference type="Pfam" id="PF01397">
    <property type="entry name" value="Terpene_synth"/>
    <property type="match status" value="1"/>
</dbReference>
<dbReference type="InterPro" id="IPR008949">
    <property type="entry name" value="Isoprenoid_synthase_dom_sf"/>
</dbReference>
<accession>A0AA88RMP4</accession>
<proteinExistence type="predicted"/>
<name>A0AA88RMP4_9ASTE</name>
<evidence type="ECO:0000256" key="1">
    <source>
        <dbReference type="ARBA" id="ARBA00001946"/>
    </source>
</evidence>
<evidence type="ECO:0000259" key="3">
    <source>
        <dbReference type="Pfam" id="PF01397"/>
    </source>
</evidence>
<dbReference type="PANTHER" id="PTHR31225">
    <property type="entry name" value="OS04G0344100 PROTEIN-RELATED"/>
    <property type="match status" value="1"/>
</dbReference>
<dbReference type="InterPro" id="IPR008930">
    <property type="entry name" value="Terpenoid_cyclase/PrenylTrfase"/>
</dbReference>
<organism evidence="4 5">
    <name type="scientific">Escallonia rubra</name>
    <dbReference type="NCBI Taxonomy" id="112253"/>
    <lineage>
        <taxon>Eukaryota</taxon>
        <taxon>Viridiplantae</taxon>
        <taxon>Streptophyta</taxon>
        <taxon>Embryophyta</taxon>
        <taxon>Tracheophyta</taxon>
        <taxon>Spermatophyta</taxon>
        <taxon>Magnoliopsida</taxon>
        <taxon>eudicotyledons</taxon>
        <taxon>Gunneridae</taxon>
        <taxon>Pentapetalae</taxon>
        <taxon>asterids</taxon>
        <taxon>campanulids</taxon>
        <taxon>Escalloniales</taxon>
        <taxon>Escalloniaceae</taxon>
        <taxon>Escallonia</taxon>
    </lineage>
</organism>
<protein>
    <recommendedName>
        <fullName evidence="3">Terpene synthase N-terminal domain-containing protein</fullName>
    </recommendedName>
</protein>
<comment type="caution">
    <text evidence="4">The sequence shown here is derived from an EMBL/GenBank/DDBJ whole genome shotgun (WGS) entry which is preliminary data.</text>
</comment>
<dbReference type="Gene3D" id="1.10.600.10">
    <property type="entry name" value="Farnesyl Diphosphate Synthase"/>
    <property type="match status" value="1"/>
</dbReference>
<dbReference type="AlphaFoldDB" id="A0AA88RMP4"/>
<keyword evidence="2" id="KW-0460">Magnesium</keyword>
<feature type="domain" description="Terpene synthase N-terminal" evidence="3">
    <location>
        <begin position="20"/>
        <end position="113"/>
    </location>
</feature>
<dbReference type="Proteomes" id="UP001187471">
    <property type="component" value="Unassembled WGS sequence"/>
</dbReference>
<dbReference type="InterPro" id="IPR050148">
    <property type="entry name" value="Terpene_synthase-like"/>
</dbReference>
<dbReference type="InterPro" id="IPR036965">
    <property type="entry name" value="Terpene_synth_N_sf"/>
</dbReference>
<dbReference type="SUPFAM" id="SSF48239">
    <property type="entry name" value="Terpenoid cyclases/Protein prenyltransferases"/>
    <property type="match status" value="1"/>
</dbReference>
<keyword evidence="5" id="KW-1185">Reference proteome</keyword>
<reference evidence="4" key="1">
    <citation type="submission" date="2022-12" db="EMBL/GenBank/DDBJ databases">
        <title>Draft genome assemblies for two species of Escallonia (Escalloniales).</title>
        <authorList>
            <person name="Chanderbali A."/>
            <person name="Dervinis C."/>
            <person name="Anghel I."/>
            <person name="Soltis D."/>
            <person name="Soltis P."/>
            <person name="Zapata F."/>
        </authorList>
    </citation>
    <scope>NUCLEOTIDE SEQUENCE</scope>
    <source>
        <strain evidence="4">UCBG92.1500</strain>
        <tissue evidence="4">Leaf</tissue>
    </source>
</reference>
<dbReference type="GO" id="GO:0016114">
    <property type="term" value="P:terpenoid biosynthetic process"/>
    <property type="evidence" value="ECO:0007669"/>
    <property type="project" value="InterPro"/>
</dbReference>
<dbReference type="GO" id="GO:0010333">
    <property type="term" value="F:terpene synthase activity"/>
    <property type="evidence" value="ECO:0007669"/>
    <property type="project" value="InterPro"/>
</dbReference>